<sequence>MPVKTTTTHGKRSFGPVSERREHLVRLAAGLFAEKGFQATTVRDIAREAGILSGSLYHHFDSKESIVDEILSGFLDEVMTAYRRVVEAHRDPRETLAELIRAACDALEPHRAAITVMQNDWCRLQAMERFAYLTEAEAEAEALWVGTIREGQRAGLFRADVDAGLTYLMLRDSIWASVRRRRADTRGLADHCLKVMFDGLVVP</sequence>
<dbReference type="PRINTS" id="PR00455">
    <property type="entry name" value="HTHTETR"/>
</dbReference>
<dbReference type="InterPro" id="IPR050109">
    <property type="entry name" value="HTH-type_TetR-like_transc_reg"/>
</dbReference>
<comment type="caution">
    <text evidence="7">The sequence shown here is derived from an EMBL/GenBank/DDBJ whole genome shotgun (WGS) entry which is preliminary data.</text>
</comment>
<evidence type="ECO:0000256" key="5">
    <source>
        <dbReference type="PROSITE-ProRule" id="PRU00335"/>
    </source>
</evidence>
<feature type="domain" description="HTH tetR-type" evidence="6">
    <location>
        <begin position="18"/>
        <end position="78"/>
    </location>
</feature>
<dbReference type="EMBL" id="QTTT01000001">
    <property type="protein sequence ID" value="REE99184.1"/>
    <property type="molecule type" value="Genomic_DNA"/>
</dbReference>
<proteinExistence type="predicted"/>
<dbReference type="PANTHER" id="PTHR30055:SF175">
    <property type="entry name" value="HTH-TYPE TRANSCRIPTIONAL REPRESSOR KSTR2"/>
    <property type="match status" value="1"/>
</dbReference>
<evidence type="ECO:0000313" key="7">
    <source>
        <dbReference type="EMBL" id="REE99184.1"/>
    </source>
</evidence>
<keyword evidence="8" id="KW-1185">Reference proteome</keyword>
<dbReference type="SUPFAM" id="SSF48498">
    <property type="entry name" value="Tetracyclin repressor-like, C-terminal domain"/>
    <property type="match status" value="1"/>
</dbReference>
<accession>A0A3D9T349</accession>
<dbReference type="InterPro" id="IPR009057">
    <property type="entry name" value="Homeodomain-like_sf"/>
</dbReference>
<dbReference type="GO" id="GO:0003700">
    <property type="term" value="F:DNA-binding transcription factor activity"/>
    <property type="evidence" value="ECO:0007669"/>
    <property type="project" value="TreeGrafter"/>
</dbReference>
<name>A0A3D9T349_9ACTN</name>
<dbReference type="AlphaFoldDB" id="A0A3D9T349"/>
<keyword evidence="4" id="KW-0804">Transcription</keyword>
<dbReference type="Pfam" id="PF17932">
    <property type="entry name" value="TetR_C_24"/>
    <property type="match status" value="1"/>
</dbReference>
<keyword evidence="3 5" id="KW-0238">DNA-binding</keyword>
<dbReference type="InterPro" id="IPR001647">
    <property type="entry name" value="HTH_TetR"/>
</dbReference>
<reference evidence="7 8" key="1">
    <citation type="submission" date="2018-08" db="EMBL/GenBank/DDBJ databases">
        <title>Sequencing the genomes of 1000 actinobacteria strains.</title>
        <authorList>
            <person name="Klenk H.-P."/>
        </authorList>
    </citation>
    <scope>NUCLEOTIDE SEQUENCE [LARGE SCALE GENOMIC DNA]</scope>
    <source>
        <strain evidence="7 8">DSM 43927</strain>
    </source>
</reference>
<evidence type="ECO:0000256" key="3">
    <source>
        <dbReference type="ARBA" id="ARBA00023125"/>
    </source>
</evidence>
<gene>
    <name evidence="7" type="ORF">DFJ69_4691</name>
</gene>
<evidence type="ECO:0000256" key="1">
    <source>
        <dbReference type="ARBA" id="ARBA00022491"/>
    </source>
</evidence>
<dbReference type="InterPro" id="IPR041490">
    <property type="entry name" value="KstR2_TetR_C"/>
</dbReference>
<dbReference type="Proteomes" id="UP000256661">
    <property type="component" value="Unassembled WGS sequence"/>
</dbReference>
<keyword evidence="2" id="KW-0805">Transcription regulation</keyword>
<dbReference type="PANTHER" id="PTHR30055">
    <property type="entry name" value="HTH-TYPE TRANSCRIPTIONAL REGULATOR RUTR"/>
    <property type="match status" value="1"/>
</dbReference>
<evidence type="ECO:0000313" key="8">
    <source>
        <dbReference type="Proteomes" id="UP000256661"/>
    </source>
</evidence>
<evidence type="ECO:0000259" key="6">
    <source>
        <dbReference type="PROSITE" id="PS50977"/>
    </source>
</evidence>
<dbReference type="InterPro" id="IPR036271">
    <property type="entry name" value="Tet_transcr_reg_TetR-rel_C_sf"/>
</dbReference>
<dbReference type="GO" id="GO:0000976">
    <property type="term" value="F:transcription cis-regulatory region binding"/>
    <property type="evidence" value="ECO:0007669"/>
    <property type="project" value="TreeGrafter"/>
</dbReference>
<dbReference type="SUPFAM" id="SSF46689">
    <property type="entry name" value="Homeodomain-like"/>
    <property type="match status" value="1"/>
</dbReference>
<evidence type="ECO:0000256" key="4">
    <source>
        <dbReference type="ARBA" id="ARBA00023163"/>
    </source>
</evidence>
<feature type="DNA-binding region" description="H-T-H motif" evidence="5">
    <location>
        <begin position="41"/>
        <end position="60"/>
    </location>
</feature>
<dbReference type="Gene3D" id="1.10.357.10">
    <property type="entry name" value="Tetracycline Repressor, domain 2"/>
    <property type="match status" value="1"/>
</dbReference>
<protein>
    <submittedName>
        <fullName evidence="7">TetR family transcriptional regulator</fullName>
    </submittedName>
</protein>
<dbReference type="Pfam" id="PF00440">
    <property type="entry name" value="TetR_N"/>
    <property type="match status" value="1"/>
</dbReference>
<evidence type="ECO:0000256" key="2">
    <source>
        <dbReference type="ARBA" id="ARBA00023015"/>
    </source>
</evidence>
<organism evidence="7 8">
    <name type="scientific">Thermomonospora umbrina</name>
    <dbReference type="NCBI Taxonomy" id="111806"/>
    <lineage>
        <taxon>Bacteria</taxon>
        <taxon>Bacillati</taxon>
        <taxon>Actinomycetota</taxon>
        <taxon>Actinomycetes</taxon>
        <taxon>Streptosporangiales</taxon>
        <taxon>Thermomonosporaceae</taxon>
        <taxon>Thermomonospora</taxon>
    </lineage>
</organism>
<keyword evidence="1" id="KW-0678">Repressor</keyword>
<dbReference type="PROSITE" id="PS50977">
    <property type="entry name" value="HTH_TETR_2"/>
    <property type="match status" value="1"/>
</dbReference>
<dbReference type="Gene3D" id="1.10.10.60">
    <property type="entry name" value="Homeodomain-like"/>
    <property type="match status" value="1"/>
</dbReference>